<dbReference type="RefSeq" id="WP_171474810.1">
    <property type="nucleotide sequence ID" value="NZ_CP053452.2"/>
</dbReference>
<feature type="region of interest" description="Disordered" evidence="11">
    <location>
        <begin position="482"/>
        <end position="502"/>
    </location>
</feature>
<dbReference type="Pfam" id="PF02518">
    <property type="entry name" value="HATPase_c"/>
    <property type="match status" value="1"/>
</dbReference>
<evidence type="ECO:0000256" key="11">
    <source>
        <dbReference type="SAM" id="MobiDB-lite"/>
    </source>
</evidence>
<keyword evidence="15" id="KW-1185">Reference proteome</keyword>
<dbReference type="PROSITE" id="PS50109">
    <property type="entry name" value="HIS_KIN"/>
    <property type="match status" value="1"/>
</dbReference>
<comment type="catalytic activity">
    <reaction evidence="1">
        <text>ATP + protein L-histidine = ADP + protein N-phospho-L-histidine.</text>
        <dbReference type="EC" id="2.7.13.3"/>
    </reaction>
</comment>
<feature type="domain" description="Histidine kinase" evidence="12">
    <location>
        <begin position="342"/>
        <end position="471"/>
    </location>
</feature>
<reference evidence="15" key="1">
    <citation type="submission" date="2020-05" db="EMBL/GenBank/DDBJ databases">
        <title>Frigoriglobus tundricola gen. nov., sp. nov., a psychrotolerant cellulolytic planctomycete of the family Gemmataceae with two divergent copies of 16S rRNA gene.</title>
        <authorList>
            <person name="Kulichevskaya I.S."/>
            <person name="Ivanova A.A."/>
            <person name="Naumoff D.G."/>
            <person name="Beletsky A.V."/>
            <person name="Rijpstra W.I.C."/>
            <person name="Sinninghe Damste J.S."/>
            <person name="Mardanov A.V."/>
            <person name="Ravin N.V."/>
            <person name="Dedysh S.N."/>
        </authorList>
    </citation>
    <scope>NUCLEOTIDE SEQUENCE [LARGE SCALE GENOMIC DNA]</scope>
    <source>
        <strain evidence="15">PL17</strain>
    </source>
</reference>
<dbReference type="InterPro" id="IPR050428">
    <property type="entry name" value="TCS_sensor_his_kinase"/>
</dbReference>
<comment type="subcellular location">
    <subcellularLocation>
        <location evidence="2">Membrane</location>
    </subcellularLocation>
</comment>
<dbReference type="SUPFAM" id="SSF55874">
    <property type="entry name" value="ATPase domain of HSP90 chaperone/DNA topoisomerase II/histidine kinase"/>
    <property type="match status" value="1"/>
</dbReference>
<dbReference type="InterPro" id="IPR004358">
    <property type="entry name" value="Sig_transdc_His_kin-like_C"/>
</dbReference>
<keyword evidence="5" id="KW-0808">Transferase</keyword>
<dbReference type="GO" id="GO:0005886">
    <property type="term" value="C:plasma membrane"/>
    <property type="evidence" value="ECO:0007669"/>
    <property type="project" value="TreeGrafter"/>
</dbReference>
<proteinExistence type="predicted"/>
<organism evidence="14 15">
    <name type="scientific">Frigoriglobus tundricola</name>
    <dbReference type="NCBI Taxonomy" id="2774151"/>
    <lineage>
        <taxon>Bacteria</taxon>
        <taxon>Pseudomonadati</taxon>
        <taxon>Planctomycetota</taxon>
        <taxon>Planctomycetia</taxon>
        <taxon>Gemmatales</taxon>
        <taxon>Gemmataceae</taxon>
        <taxon>Frigoriglobus</taxon>
    </lineage>
</organism>
<keyword evidence="9" id="KW-0902">Two-component regulatory system</keyword>
<dbReference type="EMBL" id="CP053452">
    <property type="protein sequence ID" value="QJW99939.1"/>
    <property type="molecule type" value="Genomic_DNA"/>
</dbReference>
<dbReference type="AlphaFoldDB" id="A0A6M5Z0S9"/>
<evidence type="ECO:0000256" key="7">
    <source>
        <dbReference type="ARBA" id="ARBA00022777"/>
    </source>
</evidence>
<dbReference type="InterPro" id="IPR003660">
    <property type="entry name" value="HAMP_dom"/>
</dbReference>
<accession>A0A6M5Z0S9</accession>
<name>A0A6M5Z0S9_9BACT</name>
<dbReference type="GO" id="GO:0004673">
    <property type="term" value="F:protein histidine kinase activity"/>
    <property type="evidence" value="ECO:0007669"/>
    <property type="project" value="UniProtKB-EC"/>
</dbReference>
<evidence type="ECO:0000259" key="12">
    <source>
        <dbReference type="PROSITE" id="PS50109"/>
    </source>
</evidence>
<evidence type="ECO:0000256" key="4">
    <source>
        <dbReference type="ARBA" id="ARBA00022553"/>
    </source>
</evidence>
<dbReference type="SMART" id="SM00387">
    <property type="entry name" value="HATPase_c"/>
    <property type="match status" value="1"/>
</dbReference>
<dbReference type="SUPFAM" id="SSF158472">
    <property type="entry name" value="HAMP domain-like"/>
    <property type="match status" value="1"/>
</dbReference>
<dbReference type="PANTHER" id="PTHR45436:SF5">
    <property type="entry name" value="SENSOR HISTIDINE KINASE TRCS"/>
    <property type="match status" value="1"/>
</dbReference>
<dbReference type="PROSITE" id="PS50885">
    <property type="entry name" value="HAMP"/>
    <property type="match status" value="1"/>
</dbReference>
<keyword evidence="7 14" id="KW-0418">Kinase</keyword>
<dbReference type="EC" id="2.7.13.3" evidence="3"/>
<dbReference type="Pfam" id="PF00672">
    <property type="entry name" value="HAMP"/>
    <property type="match status" value="1"/>
</dbReference>
<dbReference type="Proteomes" id="UP000503447">
    <property type="component" value="Chromosome"/>
</dbReference>
<feature type="region of interest" description="Disordered" evidence="11">
    <location>
        <begin position="270"/>
        <end position="305"/>
    </location>
</feature>
<evidence type="ECO:0000256" key="6">
    <source>
        <dbReference type="ARBA" id="ARBA00022692"/>
    </source>
</evidence>
<keyword evidence="10" id="KW-0472">Membrane</keyword>
<evidence type="ECO:0000313" key="14">
    <source>
        <dbReference type="EMBL" id="QJW99939.1"/>
    </source>
</evidence>
<feature type="compositionally biased region" description="Low complexity" evidence="11">
    <location>
        <begin position="482"/>
        <end position="495"/>
    </location>
</feature>
<evidence type="ECO:0000259" key="13">
    <source>
        <dbReference type="PROSITE" id="PS50885"/>
    </source>
</evidence>
<dbReference type="SMART" id="SM00304">
    <property type="entry name" value="HAMP"/>
    <property type="match status" value="1"/>
</dbReference>
<evidence type="ECO:0000256" key="9">
    <source>
        <dbReference type="ARBA" id="ARBA00023012"/>
    </source>
</evidence>
<dbReference type="KEGG" id="ftj:FTUN_7562"/>
<evidence type="ECO:0000256" key="10">
    <source>
        <dbReference type="ARBA" id="ARBA00023136"/>
    </source>
</evidence>
<evidence type="ECO:0000256" key="8">
    <source>
        <dbReference type="ARBA" id="ARBA00022989"/>
    </source>
</evidence>
<dbReference type="PRINTS" id="PR00344">
    <property type="entry name" value="BCTRLSENSOR"/>
</dbReference>
<dbReference type="InterPro" id="IPR005467">
    <property type="entry name" value="His_kinase_dom"/>
</dbReference>
<evidence type="ECO:0000256" key="3">
    <source>
        <dbReference type="ARBA" id="ARBA00012438"/>
    </source>
</evidence>
<evidence type="ECO:0000256" key="1">
    <source>
        <dbReference type="ARBA" id="ARBA00000085"/>
    </source>
</evidence>
<keyword evidence="4" id="KW-0597">Phosphoprotein</keyword>
<dbReference type="InterPro" id="IPR036890">
    <property type="entry name" value="HATPase_C_sf"/>
</dbReference>
<keyword evidence="8" id="KW-1133">Transmembrane helix</keyword>
<evidence type="ECO:0000313" key="15">
    <source>
        <dbReference type="Proteomes" id="UP000503447"/>
    </source>
</evidence>
<evidence type="ECO:0000256" key="2">
    <source>
        <dbReference type="ARBA" id="ARBA00004370"/>
    </source>
</evidence>
<dbReference type="InterPro" id="IPR003594">
    <property type="entry name" value="HATPase_dom"/>
</dbReference>
<dbReference type="GO" id="GO:0000160">
    <property type="term" value="P:phosphorelay signal transduction system"/>
    <property type="evidence" value="ECO:0007669"/>
    <property type="project" value="UniProtKB-KW"/>
</dbReference>
<evidence type="ECO:0000256" key="5">
    <source>
        <dbReference type="ARBA" id="ARBA00022679"/>
    </source>
</evidence>
<feature type="domain" description="HAMP" evidence="13">
    <location>
        <begin position="195"/>
        <end position="248"/>
    </location>
</feature>
<dbReference type="Gene3D" id="3.30.565.10">
    <property type="entry name" value="Histidine kinase-like ATPase, C-terminal domain"/>
    <property type="match status" value="1"/>
</dbReference>
<dbReference type="PANTHER" id="PTHR45436">
    <property type="entry name" value="SENSOR HISTIDINE KINASE YKOH"/>
    <property type="match status" value="1"/>
</dbReference>
<dbReference type="Gene3D" id="1.10.287.130">
    <property type="match status" value="1"/>
</dbReference>
<gene>
    <name evidence="14" type="ORF">FTUN_7562</name>
</gene>
<keyword evidence="6" id="KW-0812">Transmembrane</keyword>
<protein>
    <recommendedName>
        <fullName evidence="3">histidine kinase</fullName>
        <ecNumber evidence="3">2.7.13.3</ecNumber>
    </recommendedName>
</protein>
<sequence length="502" mass="52335">MTLTARLSLFFLAALATVLVAFSVALYAIADYHLHRQLDDRLRAEVLQMAAAAEVKPDGVEWEPHSRPHALSSSSFGEELYWVLTDGAGNVIDRSPQPDAPQLLADADRGFQTGHRNPRRVEHGDRAWQAARLRMAPATPPAGPLKPDRYTALVITVAVPLDPVYATLRALAATLAALTLVTLGVALVAGRTVCRRVLAPVARMAAAARSMGASELSERLPSGAAADELADLARAFNGLLDRLGEAFERGGSFAGEASHQLRTPLAAAHRTGRGRAPPGPRAGRVPPGAGVGSGPGRAVAARGGGAPVPGPVRCGRALPGLERVDLAAWVPARLRAWTSGPRGGDLEVDRPPAEAAALIHPDLFGELLDAVLDNAFKYSAPGTPVVVRIGGDPRDVWVQVEDHGCGIAPADLPHLFRPFFRAEQARTCGVPGVGLGLAVAARIAAALDGSISAASEGRRGCRITVRLPAAARRPAPLETLACAPAEAPSSQASQPTRPVNPG</sequence>